<sequence length="463" mass="50220">MPIDDGLPIFHLTPKAREPHITTLTFTVNGSPPTASYIKTRAPDTDATYSTTLHDAFVPDILYATVIATPEIIQLLPSSPGTPPPLPKVLLPKEFTLQLYNPDSTITVTHNHSTLRGNFWEFSLPKTSFLPPTASRLDAASAAHRNALSHLPRATFRWRKEGGVLSKSMLRCSLVSPANLGNGPKKAGANEPDIPIATFEGLGDKKGMGDITIYQSNLKRVEVEDLKGLEVALVLSAMAIGDMWFFPTSVMFNLTPTSNSSPSTATAVASANGERRRTSSTSSIPPPAAVTPTTQHPPRPTYPQSHRTSYPQHAPPPQQRDYQSHKAEEAARRAAQLKKEEEATLRMLAEEEARERQRQEMEVEKETQRLRTLYERENAAVMQQQRQRPPVVGGWGGGRPPIVGGGGGLKPIQEGKKVSSRKSFLGLRFGGGGRSGDTGDRANGAGGVKVRGGKLSKKGSTMF</sequence>
<dbReference type="HOGENOM" id="CLU_028621_0_0_1"/>
<dbReference type="KEGG" id="tml:GSTUM_00000097001"/>
<gene>
    <name evidence="2" type="ORF">GSTUM_00000097001</name>
</gene>
<protein>
    <submittedName>
        <fullName evidence="2">(Perigord truffle) hypothetical protein</fullName>
    </submittedName>
</protein>
<evidence type="ECO:0000313" key="2">
    <source>
        <dbReference type="EMBL" id="CAZ79544.1"/>
    </source>
</evidence>
<dbReference type="eggNOG" id="ENOG502S0DI">
    <property type="taxonomic scope" value="Eukaryota"/>
</dbReference>
<reference evidence="2 3" key="1">
    <citation type="journal article" date="2010" name="Nature">
        <title>Perigord black truffle genome uncovers evolutionary origins and mechanisms of symbiosis.</title>
        <authorList>
            <person name="Martin F."/>
            <person name="Kohler A."/>
            <person name="Murat C."/>
            <person name="Balestrini R."/>
            <person name="Coutinho P.M."/>
            <person name="Jaillon O."/>
            <person name="Montanini B."/>
            <person name="Morin E."/>
            <person name="Noel B."/>
            <person name="Percudani R."/>
            <person name="Porcel B."/>
            <person name="Rubini A."/>
            <person name="Amicucci A."/>
            <person name="Amselem J."/>
            <person name="Anthouard V."/>
            <person name="Arcioni S."/>
            <person name="Artiguenave F."/>
            <person name="Aury J.M."/>
            <person name="Ballario P."/>
            <person name="Bolchi A."/>
            <person name="Brenna A."/>
            <person name="Brun A."/>
            <person name="Buee M."/>
            <person name="Cantarel B."/>
            <person name="Chevalier G."/>
            <person name="Couloux A."/>
            <person name="Da Silva C."/>
            <person name="Denoeud F."/>
            <person name="Duplessis S."/>
            <person name="Ghignone S."/>
            <person name="Hilselberger B."/>
            <person name="Iotti M."/>
            <person name="Marcais B."/>
            <person name="Mello A."/>
            <person name="Miranda M."/>
            <person name="Pacioni G."/>
            <person name="Quesneville H."/>
            <person name="Riccioni C."/>
            <person name="Ruotolo R."/>
            <person name="Splivallo R."/>
            <person name="Stocchi V."/>
            <person name="Tisserant E."/>
            <person name="Viscomi A.R."/>
            <person name="Zambonelli A."/>
            <person name="Zampieri E."/>
            <person name="Henrissat B."/>
            <person name="Lebrun M.H."/>
            <person name="Paolocci F."/>
            <person name="Bonfante P."/>
            <person name="Ottonello S."/>
            <person name="Wincker P."/>
        </authorList>
    </citation>
    <scope>NUCLEOTIDE SEQUENCE [LARGE SCALE GENOMIC DNA]</scope>
    <source>
        <strain evidence="2 3">Mel28</strain>
    </source>
</reference>
<dbReference type="OMA" id="KVVFRWK"/>
<feature type="compositionally biased region" description="Pro residues" evidence="1">
    <location>
        <begin position="284"/>
        <end position="301"/>
    </location>
</feature>
<evidence type="ECO:0000256" key="1">
    <source>
        <dbReference type="SAM" id="MobiDB-lite"/>
    </source>
</evidence>
<accession>D5G4V1</accession>
<dbReference type="Proteomes" id="UP000006911">
    <property type="component" value="Unassembled WGS sequence"/>
</dbReference>
<dbReference type="STRING" id="656061.D5G4V1"/>
<dbReference type="InParanoid" id="D5G4V1"/>
<dbReference type="RefSeq" id="XP_002835387.1">
    <property type="nucleotide sequence ID" value="XM_002835341.1"/>
</dbReference>
<organism evidence="2 3">
    <name type="scientific">Tuber melanosporum (strain Mel28)</name>
    <name type="common">Perigord black truffle</name>
    <dbReference type="NCBI Taxonomy" id="656061"/>
    <lineage>
        <taxon>Eukaryota</taxon>
        <taxon>Fungi</taxon>
        <taxon>Dikarya</taxon>
        <taxon>Ascomycota</taxon>
        <taxon>Pezizomycotina</taxon>
        <taxon>Pezizomycetes</taxon>
        <taxon>Pezizales</taxon>
        <taxon>Tuberaceae</taxon>
        <taxon>Tuber</taxon>
    </lineage>
</organism>
<dbReference type="AlphaFoldDB" id="D5G4V1"/>
<feature type="region of interest" description="Disordered" evidence="1">
    <location>
        <begin position="425"/>
        <end position="463"/>
    </location>
</feature>
<feature type="compositionally biased region" description="Basic and acidic residues" evidence="1">
    <location>
        <begin position="322"/>
        <end position="339"/>
    </location>
</feature>
<proteinExistence type="predicted"/>
<name>D5G4V1_TUBMM</name>
<feature type="compositionally biased region" description="Polar residues" evidence="1">
    <location>
        <begin position="302"/>
        <end position="311"/>
    </location>
</feature>
<feature type="region of interest" description="Disordered" evidence="1">
    <location>
        <begin position="256"/>
        <end position="339"/>
    </location>
</feature>
<dbReference type="EMBL" id="FN429992">
    <property type="protein sequence ID" value="CAZ79544.1"/>
    <property type="molecule type" value="Genomic_DNA"/>
</dbReference>
<evidence type="ECO:0000313" key="3">
    <source>
        <dbReference type="Proteomes" id="UP000006911"/>
    </source>
</evidence>
<feature type="compositionally biased region" description="Low complexity" evidence="1">
    <location>
        <begin position="256"/>
        <end position="272"/>
    </location>
</feature>
<dbReference type="GeneID" id="9183026"/>
<keyword evidence="3" id="KW-1185">Reference proteome</keyword>